<dbReference type="OrthoDB" id="3250044at2759"/>
<gene>
    <name evidence="2" type="ORF">PV08_11019</name>
</gene>
<dbReference type="RefSeq" id="XP_016231933.1">
    <property type="nucleotide sequence ID" value="XM_016385331.1"/>
</dbReference>
<evidence type="ECO:0000259" key="1">
    <source>
        <dbReference type="Pfam" id="PF01636"/>
    </source>
</evidence>
<protein>
    <recommendedName>
        <fullName evidence="1">Aminoglycoside phosphotransferase domain-containing protein</fullName>
    </recommendedName>
</protein>
<dbReference type="InterPro" id="IPR011009">
    <property type="entry name" value="Kinase-like_dom_sf"/>
</dbReference>
<evidence type="ECO:0000313" key="2">
    <source>
        <dbReference type="EMBL" id="KIW11717.1"/>
    </source>
</evidence>
<dbReference type="Pfam" id="PF01636">
    <property type="entry name" value="APH"/>
    <property type="match status" value="1"/>
</dbReference>
<dbReference type="InterPro" id="IPR002575">
    <property type="entry name" value="Aminoglycoside_PTrfase"/>
</dbReference>
<organism evidence="2 3">
    <name type="scientific">Exophiala spinifera</name>
    <dbReference type="NCBI Taxonomy" id="91928"/>
    <lineage>
        <taxon>Eukaryota</taxon>
        <taxon>Fungi</taxon>
        <taxon>Dikarya</taxon>
        <taxon>Ascomycota</taxon>
        <taxon>Pezizomycotina</taxon>
        <taxon>Eurotiomycetes</taxon>
        <taxon>Chaetothyriomycetidae</taxon>
        <taxon>Chaetothyriales</taxon>
        <taxon>Herpotrichiellaceae</taxon>
        <taxon>Exophiala</taxon>
    </lineage>
</organism>
<dbReference type="SUPFAM" id="SSF56112">
    <property type="entry name" value="Protein kinase-like (PK-like)"/>
    <property type="match status" value="1"/>
</dbReference>
<dbReference type="HOGENOM" id="CLU_1896225_0_0_1"/>
<dbReference type="Proteomes" id="UP000053328">
    <property type="component" value="Unassembled WGS sequence"/>
</dbReference>
<name>A0A0D1ZFC9_9EURO</name>
<accession>A0A0D1ZFC9</accession>
<dbReference type="STRING" id="91928.A0A0D1ZFC9"/>
<keyword evidence="3" id="KW-1185">Reference proteome</keyword>
<proteinExistence type="predicted"/>
<dbReference type="Gene3D" id="3.90.1200.10">
    <property type="match status" value="1"/>
</dbReference>
<reference evidence="2 3" key="1">
    <citation type="submission" date="2015-01" db="EMBL/GenBank/DDBJ databases">
        <title>The Genome Sequence of Exophiala spinifera CBS89968.</title>
        <authorList>
            <consortium name="The Broad Institute Genomics Platform"/>
            <person name="Cuomo C."/>
            <person name="de Hoog S."/>
            <person name="Gorbushina A."/>
            <person name="Stielow B."/>
            <person name="Teixiera M."/>
            <person name="Abouelleil A."/>
            <person name="Chapman S.B."/>
            <person name="Priest M."/>
            <person name="Young S.K."/>
            <person name="Wortman J."/>
            <person name="Nusbaum C."/>
            <person name="Birren B."/>
        </authorList>
    </citation>
    <scope>NUCLEOTIDE SEQUENCE [LARGE SCALE GENOMIC DNA]</scope>
    <source>
        <strain evidence="2 3">CBS 89968</strain>
    </source>
</reference>
<dbReference type="VEuPathDB" id="FungiDB:PV08_11019"/>
<feature type="domain" description="Aminoglycoside phosphotransferase" evidence="1">
    <location>
        <begin position="8"/>
        <end position="62"/>
    </location>
</feature>
<dbReference type="EMBL" id="KN847499">
    <property type="protein sequence ID" value="KIW11717.1"/>
    <property type="molecule type" value="Genomic_DNA"/>
</dbReference>
<evidence type="ECO:0000313" key="3">
    <source>
        <dbReference type="Proteomes" id="UP000053328"/>
    </source>
</evidence>
<dbReference type="GeneID" id="27338102"/>
<sequence>MEKWFNSRLFEHNPKLSLRNCKLVLCHLDIAPRNLLWQEDGSLCLLDWASAGYCPRLFEFCAQWIIEGKDGSFNSILLNSMNPLSDIELGQKEAILCFWRNIQKYSLVPSGIKKCFEFYPSTSSADAGIPTRLE</sequence>
<dbReference type="AlphaFoldDB" id="A0A0D1ZFC9"/>